<keyword evidence="5" id="KW-0418">Kinase</keyword>
<dbReference type="SMART" id="SM00448">
    <property type="entry name" value="REC"/>
    <property type="match status" value="1"/>
</dbReference>
<dbReference type="SMART" id="SM00091">
    <property type="entry name" value="PAS"/>
    <property type="match status" value="4"/>
</dbReference>
<dbReference type="PROSITE" id="PS50112">
    <property type="entry name" value="PAS"/>
    <property type="match status" value="3"/>
</dbReference>
<dbReference type="EMBL" id="JBHUDL010000010">
    <property type="protein sequence ID" value="MFD1634880.1"/>
    <property type="molecule type" value="Genomic_DNA"/>
</dbReference>
<keyword evidence="4" id="KW-0808">Transferase</keyword>
<protein>
    <recommendedName>
        <fullName evidence="2">histidine kinase</fullName>
        <ecNumber evidence="2">2.7.13.3</ecNumber>
    </recommendedName>
</protein>
<evidence type="ECO:0000259" key="10">
    <source>
        <dbReference type="PROSITE" id="PS50112"/>
    </source>
</evidence>
<dbReference type="CDD" id="cd00130">
    <property type="entry name" value="PAS"/>
    <property type="match status" value="2"/>
</dbReference>
<dbReference type="Pfam" id="PF13188">
    <property type="entry name" value="PAS_8"/>
    <property type="match status" value="1"/>
</dbReference>
<evidence type="ECO:0000313" key="12">
    <source>
        <dbReference type="EMBL" id="MFD1634880.1"/>
    </source>
</evidence>
<dbReference type="Pfam" id="PF00072">
    <property type="entry name" value="Response_reg"/>
    <property type="match status" value="1"/>
</dbReference>
<dbReference type="Gene3D" id="3.40.50.2300">
    <property type="match status" value="1"/>
</dbReference>
<feature type="domain" description="PAS" evidence="10">
    <location>
        <begin position="141"/>
        <end position="211"/>
    </location>
</feature>
<evidence type="ECO:0000259" key="8">
    <source>
        <dbReference type="PROSITE" id="PS50109"/>
    </source>
</evidence>
<dbReference type="InterPro" id="IPR035965">
    <property type="entry name" value="PAS-like_dom_sf"/>
</dbReference>
<feature type="domain" description="PAS" evidence="10">
    <location>
        <begin position="395"/>
        <end position="469"/>
    </location>
</feature>
<evidence type="ECO:0000256" key="6">
    <source>
        <dbReference type="PROSITE-ProRule" id="PRU00169"/>
    </source>
</evidence>
<keyword evidence="13" id="KW-1185">Reference proteome</keyword>
<dbReference type="Pfam" id="PF13185">
    <property type="entry name" value="GAF_2"/>
    <property type="match status" value="1"/>
</dbReference>
<dbReference type="InterPro" id="IPR011006">
    <property type="entry name" value="CheY-like_superfamily"/>
</dbReference>
<evidence type="ECO:0000256" key="4">
    <source>
        <dbReference type="ARBA" id="ARBA00022679"/>
    </source>
</evidence>
<dbReference type="Pfam" id="PF08448">
    <property type="entry name" value="PAS_4"/>
    <property type="match status" value="2"/>
</dbReference>
<feature type="region of interest" description="Disordered" evidence="7">
    <location>
        <begin position="930"/>
        <end position="996"/>
    </location>
</feature>
<dbReference type="PROSITE" id="PS50110">
    <property type="entry name" value="RESPONSE_REGULATORY"/>
    <property type="match status" value="1"/>
</dbReference>
<dbReference type="InterPro" id="IPR036890">
    <property type="entry name" value="HATPase_C_sf"/>
</dbReference>
<organism evidence="12 13">
    <name type="scientific">Haloplanus ruber</name>
    <dbReference type="NCBI Taxonomy" id="869892"/>
    <lineage>
        <taxon>Archaea</taxon>
        <taxon>Methanobacteriati</taxon>
        <taxon>Methanobacteriota</taxon>
        <taxon>Stenosarchaea group</taxon>
        <taxon>Halobacteria</taxon>
        <taxon>Halobacteriales</taxon>
        <taxon>Haloferacaceae</taxon>
        <taxon>Haloplanus</taxon>
    </lineage>
</organism>
<feature type="domain" description="Response regulatory" evidence="9">
    <location>
        <begin position="10"/>
        <end position="126"/>
    </location>
</feature>
<dbReference type="InterPro" id="IPR005467">
    <property type="entry name" value="His_kinase_dom"/>
</dbReference>
<dbReference type="SUPFAM" id="SSF55874">
    <property type="entry name" value="ATPase domain of HSP90 chaperone/DNA topoisomerase II/histidine kinase"/>
    <property type="match status" value="1"/>
</dbReference>
<dbReference type="Pfam" id="PF02518">
    <property type="entry name" value="HATPase_c"/>
    <property type="match status" value="1"/>
</dbReference>
<feature type="domain" description="PAS" evidence="10">
    <location>
        <begin position="267"/>
        <end position="339"/>
    </location>
</feature>
<dbReference type="NCBIfam" id="TIGR00229">
    <property type="entry name" value="sensory_box"/>
    <property type="match status" value="2"/>
</dbReference>
<evidence type="ECO:0000256" key="5">
    <source>
        <dbReference type="ARBA" id="ARBA00022777"/>
    </source>
</evidence>
<evidence type="ECO:0000256" key="3">
    <source>
        <dbReference type="ARBA" id="ARBA00022553"/>
    </source>
</evidence>
<dbReference type="SMART" id="SM00387">
    <property type="entry name" value="HATPase_c"/>
    <property type="match status" value="1"/>
</dbReference>
<gene>
    <name evidence="12" type="ORF">ACFSBJ_14200</name>
</gene>
<dbReference type="InterPro" id="IPR003018">
    <property type="entry name" value="GAF"/>
</dbReference>
<dbReference type="SMART" id="SM00388">
    <property type="entry name" value="HisKA"/>
    <property type="match status" value="1"/>
</dbReference>
<dbReference type="SUPFAM" id="SSF55781">
    <property type="entry name" value="GAF domain-like"/>
    <property type="match status" value="1"/>
</dbReference>
<dbReference type="InterPro" id="IPR001789">
    <property type="entry name" value="Sig_transdc_resp-reg_receiver"/>
</dbReference>
<dbReference type="PANTHER" id="PTHR43304">
    <property type="entry name" value="PHYTOCHROME-LIKE PROTEIN CPH1"/>
    <property type="match status" value="1"/>
</dbReference>
<dbReference type="EC" id="2.7.13.3" evidence="2"/>
<evidence type="ECO:0000259" key="9">
    <source>
        <dbReference type="PROSITE" id="PS50110"/>
    </source>
</evidence>
<evidence type="ECO:0000259" key="11">
    <source>
        <dbReference type="PROSITE" id="PS50113"/>
    </source>
</evidence>
<dbReference type="Gene3D" id="3.30.450.40">
    <property type="match status" value="1"/>
</dbReference>
<feature type="domain" description="PAC" evidence="11">
    <location>
        <begin position="471"/>
        <end position="523"/>
    </location>
</feature>
<feature type="modified residue" description="4-aspartylphosphate" evidence="6">
    <location>
        <position position="61"/>
    </location>
</feature>
<comment type="catalytic activity">
    <reaction evidence="1">
        <text>ATP + protein L-histidine = ADP + protein N-phospho-L-histidine.</text>
        <dbReference type="EC" id="2.7.13.3"/>
    </reaction>
</comment>
<proteinExistence type="predicted"/>
<dbReference type="SUPFAM" id="SSF52172">
    <property type="entry name" value="CheY-like"/>
    <property type="match status" value="1"/>
</dbReference>
<comment type="caution">
    <text evidence="12">The sequence shown here is derived from an EMBL/GenBank/DDBJ whole genome shotgun (WGS) entry which is preliminary data.</text>
</comment>
<evidence type="ECO:0000256" key="2">
    <source>
        <dbReference type="ARBA" id="ARBA00012438"/>
    </source>
</evidence>
<dbReference type="SMART" id="SM00065">
    <property type="entry name" value="GAF"/>
    <property type="match status" value="1"/>
</dbReference>
<dbReference type="CDD" id="cd00156">
    <property type="entry name" value="REC"/>
    <property type="match status" value="1"/>
</dbReference>
<dbReference type="SUPFAM" id="SSF47384">
    <property type="entry name" value="Homodimeric domain of signal transducing histidine kinase"/>
    <property type="match status" value="1"/>
</dbReference>
<dbReference type="InterPro" id="IPR003661">
    <property type="entry name" value="HisK_dim/P_dom"/>
</dbReference>
<sequence>MNWEPPDPVRVLHVDDDPDFAELTATFLERENDQLTVETATNVDEALERLRVDEYDCVVSDYDMPGRNGIEFLEAVRKTNLSLPFVLFTGKGSEEVASDAISAGVTDYLQKETGTDQYAVLANRIVNAVEHDRSQRLVERSERRLREIVDSLPHSLFVVDREGRYLLANETLAEFHDTTVDDIEGTTVAEILGDEMANQVRSDVEEVLKTGQPKRVTDVELPDAAGQTHILEPRMLPYDLAEGDEAVLGIAVDVTEREERKHELERAQERMQLALDRTQSVIFEIDLDTGAVVRHGTYEQFFDHAPAEVPTWEAHCETVVHPEDRAAFRRFHRELIEGERERGEIEYRTTPDAETGEHRWLRATVDTDGAPDRRAVGISRDITAYKKREAELERKERRYRAVFEDPNISVGLLDTDGTVLDINRTALTYVDADHADIVGRRLPRTPWFDEDDDTASRTEAWIDRAADGEYVKFDLELTRPNGDPYSITGVFRPVADDDGNVTSIIVSTREVSERERNRRALERTNTVLSTLVDTLPVGVLVEDENRRVLKTNEQLFDLFGMQGTPPETVGEDCERLAEAVSGLFADPEAFVDGIEATLAGDEDGHEETLSLRDGRTFTRKHRRIDLLDGDGHLWMYRDVTEHARRERRLEALNETTRELMAAETREGIAEIGVEAARTILGLDANSVHLRTDEAGLAPVAYTDALTEIIGEPPAFDEAESIAWRSYEQGEAFAVDDVQTDPDIYNPDSVIRSELYLPLGEDGILIAGSTAPDAFDHRDLVLGEILAGSLTTALEQVCRRERLRAHEGELARRNDHLESFASVLSHDLRSPLNVAMGQLELLAESCDSEHLPTIRRSLDRMETLIDDLLTLAREGTEVGEMEPIELATLVQTCWETVETGAASLDIRTDRTVVADRSRLRQLIENLIRNSVEHGSTGSRTESDDSVEHGSTGNRTESGDSVEHGSTGSRAESDDSVEHGSADRRPEGGGATDDSITVTVGDCEGGFYVADDGSGVPEANHESVFEAGYSTSPDGTGLGLRIVEGIATAHGWTVSVTESADGGARFEIVGVEGPTTSVD</sequence>
<dbReference type="SUPFAM" id="SSF55785">
    <property type="entry name" value="PYP-like sensor domain (PAS domain)"/>
    <property type="match status" value="4"/>
</dbReference>
<dbReference type="AlphaFoldDB" id="A0ABD6D157"/>
<dbReference type="Gene3D" id="3.30.450.20">
    <property type="entry name" value="PAS domain"/>
    <property type="match status" value="4"/>
</dbReference>
<dbReference type="InterPro" id="IPR029016">
    <property type="entry name" value="GAF-like_dom_sf"/>
</dbReference>
<dbReference type="Proteomes" id="UP001597075">
    <property type="component" value="Unassembled WGS sequence"/>
</dbReference>
<dbReference type="InterPro" id="IPR000700">
    <property type="entry name" value="PAS-assoc_C"/>
</dbReference>
<dbReference type="InterPro" id="IPR052162">
    <property type="entry name" value="Sensor_kinase/Photoreceptor"/>
</dbReference>
<dbReference type="Gene3D" id="3.30.565.10">
    <property type="entry name" value="Histidine kinase-like ATPase, C-terminal domain"/>
    <property type="match status" value="1"/>
</dbReference>
<feature type="compositionally biased region" description="Basic and acidic residues" evidence="7">
    <location>
        <begin position="969"/>
        <end position="985"/>
    </location>
</feature>
<dbReference type="RefSeq" id="WP_256405113.1">
    <property type="nucleotide sequence ID" value="NZ_CP187151.1"/>
</dbReference>
<evidence type="ECO:0000256" key="1">
    <source>
        <dbReference type="ARBA" id="ARBA00000085"/>
    </source>
</evidence>
<dbReference type="InterPro" id="IPR003594">
    <property type="entry name" value="HATPase_dom"/>
</dbReference>
<name>A0ABD6D157_9EURY</name>
<accession>A0ABD6D157</accession>
<reference evidence="12 13" key="1">
    <citation type="journal article" date="2019" name="Int. J. Syst. Evol. Microbiol.">
        <title>The Global Catalogue of Microorganisms (GCM) 10K type strain sequencing project: providing services to taxonomists for standard genome sequencing and annotation.</title>
        <authorList>
            <consortium name="The Broad Institute Genomics Platform"/>
            <consortium name="The Broad Institute Genome Sequencing Center for Infectious Disease"/>
            <person name="Wu L."/>
            <person name="Ma J."/>
        </authorList>
    </citation>
    <scope>NUCLEOTIDE SEQUENCE [LARGE SCALE GENOMIC DNA]</scope>
    <source>
        <strain evidence="12 13">CGMCC 1.10594</strain>
    </source>
</reference>
<evidence type="ECO:0000256" key="7">
    <source>
        <dbReference type="SAM" id="MobiDB-lite"/>
    </source>
</evidence>
<dbReference type="Gene3D" id="1.10.287.130">
    <property type="match status" value="1"/>
</dbReference>
<dbReference type="PANTHER" id="PTHR43304:SF1">
    <property type="entry name" value="PAC DOMAIN-CONTAINING PROTEIN"/>
    <property type="match status" value="1"/>
</dbReference>
<evidence type="ECO:0000313" key="13">
    <source>
        <dbReference type="Proteomes" id="UP001597075"/>
    </source>
</evidence>
<dbReference type="PROSITE" id="PS50109">
    <property type="entry name" value="HIS_KIN"/>
    <property type="match status" value="1"/>
</dbReference>
<feature type="domain" description="Histidine kinase" evidence="8">
    <location>
        <begin position="822"/>
        <end position="1066"/>
    </location>
</feature>
<dbReference type="InterPro" id="IPR000014">
    <property type="entry name" value="PAS"/>
</dbReference>
<dbReference type="GO" id="GO:0004673">
    <property type="term" value="F:protein histidine kinase activity"/>
    <property type="evidence" value="ECO:0007669"/>
    <property type="project" value="UniProtKB-EC"/>
</dbReference>
<dbReference type="InterPro" id="IPR036097">
    <property type="entry name" value="HisK_dim/P_sf"/>
</dbReference>
<dbReference type="PROSITE" id="PS50113">
    <property type="entry name" value="PAC"/>
    <property type="match status" value="1"/>
</dbReference>
<keyword evidence="3 6" id="KW-0597">Phosphoprotein</keyword>
<dbReference type="Pfam" id="PF00512">
    <property type="entry name" value="HisKA"/>
    <property type="match status" value="1"/>
</dbReference>
<dbReference type="InterPro" id="IPR013656">
    <property type="entry name" value="PAS_4"/>
</dbReference>
<dbReference type="CDD" id="cd00082">
    <property type="entry name" value="HisKA"/>
    <property type="match status" value="1"/>
</dbReference>